<evidence type="ECO:0000313" key="8">
    <source>
        <dbReference type="EMBL" id="SJZ66771.1"/>
    </source>
</evidence>
<comment type="subunit">
    <text evidence="6">Homotetramer.</text>
</comment>
<feature type="binding site" evidence="6">
    <location>
        <position position="40"/>
    </location>
    <ligand>
        <name>(6S)-NADPHX</name>
        <dbReference type="ChEBI" id="CHEBI:64076"/>
    </ligand>
</feature>
<dbReference type="GO" id="GO:0052856">
    <property type="term" value="F:NAD(P)HX epimerase activity"/>
    <property type="evidence" value="ECO:0007669"/>
    <property type="project" value="TreeGrafter"/>
</dbReference>
<dbReference type="CDD" id="cd01171">
    <property type="entry name" value="YXKO-related"/>
    <property type="match status" value="1"/>
</dbReference>
<evidence type="ECO:0000313" key="9">
    <source>
        <dbReference type="Proteomes" id="UP000191153"/>
    </source>
</evidence>
<keyword evidence="9" id="KW-1185">Reference proteome</keyword>
<dbReference type="InterPro" id="IPR017953">
    <property type="entry name" value="Carbohydrate_kinase_pred_CS"/>
</dbReference>
<evidence type="ECO:0000256" key="1">
    <source>
        <dbReference type="ARBA" id="ARBA00022741"/>
    </source>
</evidence>
<dbReference type="PANTHER" id="PTHR12592">
    <property type="entry name" value="ATP-DEPENDENT (S)-NAD(P)H-HYDRATE DEHYDRATASE FAMILY MEMBER"/>
    <property type="match status" value="1"/>
</dbReference>
<feature type="binding site" evidence="6">
    <location>
        <begin position="189"/>
        <end position="193"/>
    </location>
    <ligand>
        <name>AMP</name>
        <dbReference type="ChEBI" id="CHEBI:456215"/>
    </ligand>
</feature>
<keyword evidence="1 6" id="KW-0547">Nucleotide-binding</keyword>
<dbReference type="PROSITE" id="PS01049">
    <property type="entry name" value="YJEF_C_1"/>
    <property type="match status" value="1"/>
</dbReference>
<organism evidence="8 9">
    <name type="scientific">Cetobacterium ceti</name>
    <dbReference type="NCBI Taxonomy" id="180163"/>
    <lineage>
        <taxon>Bacteria</taxon>
        <taxon>Fusobacteriati</taxon>
        <taxon>Fusobacteriota</taxon>
        <taxon>Fusobacteriia</taxon>
        <taxon>Fusobacteriales</taxon>
        <taxon>Fusobacteriaceae</taxon>
        <taxon>Cetobacterium</taxon>
    </lineage>
</organism>
<dbReference type="Gene3D" id="3.40.1190.20">
    <property type="match status" value="1"/>
</dbReference>
<dbReference type="PROSITE" id="PS51383">
    <property type="entry name" value="YJEF_C_3"/>
    <property type="match status" value="1"/>
</dbReference>
<protein>
    <recommendedName>
        <fullName evidence="6">ADP-dependent (S)-NAD(P)H-hydrate dehydratase</fullName>
        <ecNumber evidence="6">4.2.1.136</ecNumber>
    </recommendedName>
    <alternativeName>
        <fullName evidence="6">ADP-dependent NAD(P)HX dehydratase</fullName>
    </alternativeName>
</protein>
<comment type="similarity">
    <text evidence="6">Belongs to the NnrD/CARKD family.</text>
</comment>
<comment type="cofactor">
    <cofactor evidence="6">
        <name>Mg(2+)</name>
        <dbReference type="ChEBI" id="CHEBI:18420"/>
    </cofactor>
</comment>
<keyword evidence="5 6" id="KW-0456">Lyase</keyword>
<dbReference type="InterPro" id="IPR029056">
    <property type="entry name" value="Ribokinase-like"/>
</dbReference>
<keyword evidence="3 6" id="KW-0521">NADP</keyword>
<dbReference type="Proteomes" id="UP000191153">
    <property type="component" value="Unassembled WGS sequence"/>
</dbReference>
<dbReference type="STRING" id="180163.SAMN02745174_01242"/>
<dbReference type="PANTHER" id="PTHR12592:SF0">
    <property type="entry name" value="ATP-DEPENDENT (S)-NAD(P)H-HYDRATE DEHYDRATASE"/>
    <property type="match status" value="1"/>
</dbReference>
<dbReference type="InterPro" id="IPR000631">
    <property type="entry name" value="CARKD"/>
</dbReference>
<keyword evidence="4 6" id="KW-0520">NAD</keyword>
<comment type="catalytic activity">
    <reaction evidence="6">
        <text>(6S)-NADHX + ADP = AMP + phosphate + NADH + H(+)</text>
        <dbReference type="Rhea" id="RHEA:32223"/>
        <dbReference type="ChEBI" id="CHEBI:15378"/>
        <dbReference type="ChEBI" id="CHEBI:43474"/>
        <dbReference type="ChEBI" id="CHEBI:57945"/>
        <dbReference type="ChEBI" id="CHEBI:64074"/>
        <dbReference type="ChEBI" id="CHEBI:456215"/>
        <dbReference type="ChEBI" id="CHEBI:456216"/>
        <dbReference type="EC" id="4.2.1.136"/>
    </reaction>
</comment>
<accession>A0A1T4MIT1</accession>
<dbReference type="GO" id="GO:0110051">
    <property type="term" value="P:metabolite repair"/>
    <property type="evidence" value="ECO:0007669"/>
    <property type="project" value="TreeGrafter"/>
</dbReference>
<evidence type="ECO:0000259" key="7">
    <source>
        <dbReference type="PROSITE" id="PS51383"/>
    </source>
</evidence>
<feature type="binding site" evidence="6">
    <location>
        <position position="217"/>
    </location>
    <ligand>
        <name>AMP</name>
        <dbReference type="ChEBI" id="CHEBI:456215"/>
    </ligand>
</feature>
<dbReference type="SUPFAM" id="SSF53613">
    <property type="entry name" value="Ribokinase-like"/>
    <property type="match status" value="1"/>
</dbReference>
<evidence type="ECO:0000256" key="2">
    <source>
        <dbReference type="ARBA" id="ARBA00022840"/>
    </source>
</evidence>
<dbReference type="GO" id="GO:0005524">
    <property type="term" value="F:ATP binding"/>
    <property type="evidence" value="ECO:0007669"/>
    <property type="project" value="UniProtKB-KW"/>
</dbReference>
<dbReference type="NCBIfam" id="TIGR00196">
    <property type="entry name" value="yjeF_cterm"/>
    <property type="match status" value="1"/>
</dbReference>
<dbReference type="AlphaFoldDB" id="A0A1T4MIT1"/>
<evidence type="ECO:0000256" key="6">
    <source>
        <dbReference type="HAMAP-Rule" id="MF_01965"/>
    </source>
</evidence>
<feature type="binding site" evidence="6">
    <location>
        <position position="218"/>
    </location>
    <ligand>
        <name>(6S)-NADPHX</name>
        <dbReference type="ChEBI" id="CHEBI:64076"/>
    </ligand>
</feature>
<feature type="domain" description="YjeF C-terminal" evidence="7">
    <location>
        <begin position="5"/>
        <end position="275"/>
    </location>
</feature>
<comment type="function">
    <text evidence="6">Catalyzes the dehydration of the S-form of NAD(P)HX at the expense of ADP, which is converted to AMP. Together with NAD(P)HX epimerase, which catalyzes the epimerization of the S- and R-forms, the enzyme allows the repair of both epimers of NAD(P)HX, a damaged form of NAD(P)H that is a result of enzymatic or heat-dependent hydration.</text>
</comment>
<evidence type="ECO:0000256" key="5">
    <source>
        <dbReference type="ARBA" id="ARBA00023239"/>
    </source>
</evidence>
<evidence type="ECO:0000256" key="4">
    <source>
        <dbReference type="ARBA" id="ARBA00023027"/>
    </source>
</evidence>
<proteinExistence type="inferred from homology"/>
<comment type="catalytic activity">
    <reaction evidence="6">
        <text>(6S)-NADPHX + ADP = AMP + phosphate + NADPH + H(+)</text>
        <dbReference type="Rhea" id="RHEA:32235"/>
        <dbReference type="ChEBI" id="CHEBI:15378"/>
        <dbReference type="ChEBI" id="CHEBI:43474"/>
        <dbReference type="ChEBI" id="CHEBI:57783"/>
        <dbReference type="ChEBI" id="CHEBI:64076"/>
        <dbReference type="ChEBI" id="CHEBI:456215"/>
        <dbReference type="ChEBI" id="CHEBI:456216"/>
        <dbReference type="EC" id="4.2.1.136"/>
    </reaction>
</comment>
<sequence length="286" mass="31180">MIELDEKFIKEIYIPREPDGYKGDYGHTFVVAGCKGFEGAAYFATMGAIRTGSGLVTLGTHSDVLDHLSVKLNEAMTVSIENITNVRQMLDKCTSIVIGPGLGDNPRNYDLLKKIVVCGSSPLVIDADGLNLLAKDLTLLDKRLCPTVLTPHFGEFSRLTGVPIDELKKHKIEHAFDFARKNNVILVLKDHKTIITDGKEIYINTTGNSSMANGGMGDTLAGIIASFAGQGYCTLKATLLGVYLHGLTGEILSRGMFCVNPTHLLEALPYIMKKYICNNNSNKILK</sequence>
<dbReference type="PROSITE" id="PS01050">
    <property type="entry name" value="YJEF_C_2"/>
    <property type="match status" value="1"/>
</dbReference>
<dbReference type="OrthoDB" id="9806925at2"/>
<keyword evidence="2 6" id="KW-0067">ATP-binding</keyword>
<dbReference type="HAMAP" id="MF_01965">
    <property type="entry name" value="NADHX_dehydratase"/>
    <property type="match status" value="1"/>
</dbReference>
<reference evidence="8 9" key="1">
    <citation type="submission" date="2017-02" db="EMBL/GenBank/DDBJ databases">
        <authorList>
            <person name="Peterson S.W."/>
        </authorList>
    </citation>
    <scope>NUCLEOTIDE SEQUENCE [LARGE SCALE GENOMIC DNA]</scope>
    <source>
        <strain evidence="8 9">ATCC 700028</strain>
    </source>
</reference>
<dbReference type="GO" id="GO:0052855">
    <property type="term" value="F:ADP-dependent NAD(P)H-hydrate dehydratase activity"/>
    <property type="evidence" value="ECO:0007669"/>
    <property type="project" value="UniProtKB-UniRule"/>
</dbReference>
<dbReference type="GO" id="GO:0046496">
    <property type="term" value="P:nicotinamide nucleotide metabolic process"/>
    <property type="evidence" value="ECO:0007669"/>
    <property type="project" value="UniProtKB-UniRule"/>
</dbReference>
<name>A0A1T4MIT1_9FUSO</name>
<gene>
    <name evidence="6" type="primary">nnrD</name>
    <name evidence="8" type="ORF">SAMN02745174_01242</name>
</gene>
<evidence type="ECO:0000256" key="3">
    <source>
        <dbReference type="ARBA" id="ARBA00022857"/>
    </source>
</evidence>
<dbReference type="EC" id="4.2.1.136" evidence="6"/>
<feature type="binding site" evidence="6">
    <location>
        <position position="101"/>
    </location>
    <ligand>
        <name>(6S)-NADPHX</name>
        <dbReference type="ChEBI" id="CHEBI:64076"/>
    </ligand>
</feature>
<dbReference type="RefSeq" id="WP_078693731.1">
    <property type="nucleotide sequence ID" value="NZ_FUWX01000008.1"/>
</dbReference>
<feature type="binding site" evidence="6">
    <location>
        <position position="152"/>
    </location>
    <ligand>
        <name>(6S)-NADPHX</name>
        <dbReference type="ChEBI" id="CHEBI:64076"/>
    </ligand>
</feature>
<dbReference type="EMBL" id="FUWX01000008">
    <property type="protein sequence ID" value="SJZ66771.1"/>
    <property type="molecule type" value="Genomic_DNA"/>
</dbReference>
<dbReference type="Pfam" id="PF01256">
    <property type="entry name" value="Carb_kinase"/>
    <property type="match status" value="1"/>
</dbReference>